<reference evidence="1 2" key="1">
    <citation type="submission" date="2019-10" db="EMBL/GenBank/DDBJ databases">
        <authorList>
            <person name="Palmer J.M."/>
        </authorList>
    </citation>
    <scope>NUCLEOTIDE SEQUENCE [LARGE SCALE GENOMIC DNA]</scope>
    <source>
        <strain evidence="1 2">TWF730</strain>
    </source>
</reference>
<gene>
    <name evidence="1" type="primary">FAS2_2</name>
    <name evidence="1" type="ORF">TWF730_008888</name>
</gene>
<dbReference type="EMBL" id="JAVHNS010000005">
    <property type="protein sequence ID" value="KAK6354488.1"/>
    <property type="molecule type" value="Genomic_DNA"/>
</dbReference>
<protein>
    <submittedName>
        <fullName evidence="1">3-oxoacyl-[acyl-carrier-protein] synthase</fullName>
    </submittedName>
</protein>
<comment type="caution">
    <text evidence="1">The sequence shown here is derived from an EMBL/GenBank/DDBJ whole genome shotgun (WGS) entry which is preliminary data.</text>
</comment>
<accession>A0AAV9V5D4</accession>
<evidence type="ECO:0000313" key="2">
    <source>
        <dbReference type="Proteomes" id="UP001373714"/>
    </source>
</evidence>
<name>A0AAV9V5D4_9PEZI</name>
<dbReference type="Gene3D" id="3.40.50.720">
    <property type="entry name" value="NAD(P)-binding Rossmann-like Domain"/>
    <property type="match status" value="1"/>
</dbReference>
<dbReference type="AlphaFoldDB" id="A0AAV9V5D4"/>
<dbReference type="Proteomes" id="UP001373714">
    <property type="component" value="Unassembled WGS sequence"/>
</dbReference>
<keyword evidence="2" id="KW-1185">Reference proteome</keyword>
<organism evidence="1 2">
    <name type="scientific">Orbilia blumenaviensis</name>
    <dbReference type="NCBI Taxonomy" id="1796055"/>
    <lineage>
        <taxon>Eukaryota</taxon>
        <taxon>Fungi</taxon>
        <taxon>Dikarya</taxon>
        <taxon>Ascomycota</taxon>
        <taxon>Pezizomycotina</taxon>
        <taxon>Orbiliomycetes</taxon>
        <taxon>Orbiliales</taxon>
        <taxon>Orbiliaceae</taxon>
        <taxon>Orbilia</taxon>
    </lineage>
</organism>
<evidence type="ECO:0000313" key="1">
    <source>
        <dbReference type="EMBL" id="KAK6354488.1"/>
    </source>
</evidence>
<proteinExistence type="predicted"/>
<sequence length="143" mass="15670">MPVAIQLLEVSDISLASLCDWGQSVCESGLSSLRFLDILENKVMNNITAEAVEKLGVRTFSGQNMAFNLLGLMAANIVNLCQAEPVFAKKIALFRPCRFNIIDHCISIFFTIFNPSTSSKVTDTFNCFETALILIAVGGFIKL</sequence>